<feature type="region of interest" description="Disordered" evidence="1">
    <location>
        <begin position="104"/>
        <end position="162"/>
    </location>
</feature>
<reference evidence="2" key="1">
    <citation type="journal article" date="2021" name="Proc. Natl. Acad. Sci. U.S.A.">
        <title>A Catalog of Tens of Thousands of Viruses from Human Metagenomes Reveals Hidden Associations with Chronic Diseases.</title>
        <authorList>
            <person name="Tisza M.J."/>
            <person name="Buck C.B."/>
        </authorList>
    </citation>
    <scope>NUCLEOTIDE SEQUENCE</scope>
    <source>
        <strain evidence="2">Ctfhy6</strain>
    </source>
</reference>
<accession>A0A8S5VAS4</accession>
<dbReference type="EMBL" id="BK016235">
    <property type="protein sequence ID" value="DAG03806.1"/>
    <property type="molecule type" value="Genomic_DNA"/>
</dbReference>
<evidence type="ECO:0000313" key="2">
    <source>
        <dbReference type="EMBL" id="DAG03806.1"/>
    </source>
</evidence>
<name>A0A8S5VAS4_9CAUD</name>
<organism evidence="2">
    <name type="scientific">Siphoviridae sp. ctfhy6</name>
    <dbReference type="NCBI Taxonomy" id="2825597"/>
    <lineage>
        <taxon>Viruses</taxon>
        <taxon>Duplodnaviria</taxon>
        <taxon>Heunggongvirae</taxon>
        <taxon>Uroviricota</taxon>
        <taxon>Caudoviricetes</taxon>
    </lineage>
</organism>
<feature type="compositionally biased region" description="Basic and acidic residues" evidence="1">
    <location>
        <begin position="125"/>
        <end position="143"/>
    </location>
</feature>
<protein>
    <submittedName>
        <fullName evidence="2">Uncharacterized protein</fullName>
    </submittedName>
</protein>
<proteinExistence type="predicted"/>
<evidence type="ECO:0000256" key="1">
    <source>
        <dbReference type="SAM" id="MobiDB-lite"/>
    </source>
</evidence>
<feature type="compositionally biased region" description="Basic and acidic residues" evidence="1">
    <location>
        <begin position="106"/>
        <end position="117"/>
    </location>
</feature>
<sequence>MSERNRDKIKKLKHEIGRYEKRCGDLMKLNAQLSKRASGVAEISIATDALLAQVAIAYGEDAVDPDTGAVIGKRLMLPKFDVRKVYQQYEVHARRDGENYIIGVGLRDDPADGKRETAGNATESAQERLGFEKREMTPPEDKNAQSASQGDLQEANDGADIG</sequence>